<dbReference type="EMBL" id="CP024785">
    <property type="protein sequence ID" value="AUB34251.1"/>
    <property type="molecule type" value="Genomic_DNA"/>
</dbReference>
<proteinExistence type="predicted"/>
<protein>
    <submittedName>
        <fullName evidence="1">Uncharacterized protein</fullName>
    </submittedName>
</protein>
<dbReference type="AlphaFoldDB" id="A0A2K8SFL7"/>
<dbReference type="KEGG" id="nfl:COO91_00064"/>
<reference evidence="1 2" key="1">
    <citation type="submission" date="2017-11" db="EMBL/GenBank/DDBJ databases">
        <title>Complete genome of a free-living desiccation-tolerant cyanobacterium and its photosynthetic adaptation to extreme terrestrial habitat.</title>
        <authorList>
            <person name="Shang J."/>
        </authorList>
    </citation>
    <scope>NUCLEOTIDE SEQUENCE [LARGE SCALE GENOMIC DNA]</scope>
    <source>
        <strain evidence="1 2">CCNUN1</strain>
    </source>
</reference>
<organism evidence="1 2">
    <name type="scientific">Nostoc flagelliforme CCNUN1</name>
    <dbReference type="NCBI Taxonomy" id="2038116"/>
    <lineage>
        <taxon>Bacteria</taxon>
        <taxon>Bacillati</taxon>
        <taxon>Cyanobacteriota</taxon>
        <taxon>Cyanophyceae</taxon>
        <taxon>Nostocales</taxon>
        <taxon>Nostocaceae</taxon>
        <taxon>Nostoc</taxon>
    </lineage>
</organism>
<sequence length="43" mass="4825">MEVKSCDRVSQGRQCSFWVKAQSGEKRDCAVAQNKNSVFFGVL</sequence>
<name>A0A2K8SFL7_9NOSO</name>
<keyword evidence="2" id="KW-1185">Reference proteome</keyword>
<dbReference type="Proteomes" id="UP000232003">
    <property type="component" value="Chromosome"/>
</dbReference>
<evidence type="ECO:0000313" key="1">
    <source>
        <dbReference type="EMBL" id="AUB34251.1"/>
    </source>
</evidence>
<evidence type="ECO:0000313" key="2">
    <source>
        <dbReference type="Proteomes" id="UP000232003"/>
    </source>
</evidence>
<accession>A0A2K8SFL7</accession>
<gene>
    <name evidence="1" type="ORF">COO91_00064</name>
</gene>